<dbReference type="InterPro" id="IPR022029">
    <property type="entry name" value="YoaR-like_PG-bd"/>
</dbReference>
<accession>A0A6N7V3V7</accession>
<dbReference type="AlphaFoldDB" id="A0A6N7V3V7"/>
<feature type="active site" description="Proton donor/acceptor" evidence="6">
    <location>
        <position position="448"/>
    </location>
</feature>
<dbReference type="UniPathway" id="UPA00219"/>
<dbReference type="InterPro" id="IPR050979">
    <property type="entry name" value="LD-transpeptidase"/>
</dbReference>
<proteinExistence type="predicted"/>
<dbReference type="PANTHER" id="PTHR30582">
    <property type="entry name" value="L,D-TRANSPEPTIDASE"/>
    <property type="match status" value="1"/>
</dbReference>
<evidence type="ECO:0000256" key="3">
    <source>
        <dbReference type="ARBA" id="ARBA00022960"/>
    </source>
</evidence>
<evidence type="ECO:0000313" key="9">
    <source>
        <dbReference type="EMBL" id="MSR94800.1"/>
    </source>
</evidence>
<evidence type="ECO:0000256" key="1">
    <source>
        <dbReference type="ARBA" id="ARBA00004752"/>
    </source>
</evidence>
<keyword evidence="2" id="KW-0808">Transferase</keyword>
<organism evidence="9 10">
    <name type="scientific">Suipraeoptans intestinalis</name>
    <dbReference type="NCBI Taxonomy" id="2606628"/>
    <lineage>
        <taxon>Bacteria</taxon>
        <taxon>Bacillati</taxon>
        <taxon>Bacillota</taxon>
        <taxon>Clostridia</taxon>
        <taxon>Lachnospirales</taxon>
        <taxon>Lachnospiraceae</taxon>
        <taxon>Suipraeoptans</taxon>
    </lineage>
</organism>
<keyword evidence="5 6" id="KW-0961">Cell wall biogenesis/degradation</keyword>
<dbReference type="CDD" id="cd16913">
    <property type="entry name" value="YkuD_like"/>
    <property type="match status" value="1"/>
</dbReference>
<dbReference type="InterPro" id="IPR005490">
    <property type="entry name" value="LD_TPept_cat_dom"/>
</dbReference>
<feature type="active site" description="Nucleophile" evidence="6">
    <location>
        <position position="469"/>
    </location>
</feature>
<evidence type="ECO:0000256" key="6">
    <source>
        <dbReference type="PROSITE-ProRule" id="PRU01373"/>
    </source>
</evidence>
<dbReference type="GO" id="GO:0005576">
    <property type="term" value="C:extracellular region"/>
    <property type="evidence" value="ECO:0007669"/>
    <property type="project" value="TreeGrafter"/>
</dbReference>
<dbReference type="EMBL" id="VULY01000018">
    <property type="protein sequence ID" value="MSR94800.1"/>
    <property type="molecule type" value="Genomic_DNA"/>
</dbReference>
<keyword evidence="4 6" id="KW-0573">Peptidoglycan synthesis</keyword>
<dbReference type="GO" id="GO:0071972">
    <property type="term" value="F:peptidoglycan L,D-transpeptidase activity"/>
    <property type="evidence" value="ECO:0007669"/>
    <property type="project" value="TreeGrafter"/>
</dbReference>
<reference evidence="9 10" key="1">
    <citation type="submission" date="2019-08" db="EMBL/GenBank/DDBJ databases">
        <title>In-depth cultivation of the pig gut microbiome towards novel bacterial diversity and tailored functional studies.</title>
        <authorList>
            <person name="Wylensek D."/>
            <person name="Hitch T.C.A."/>
            <person name="Clavel T."/>
        </authorList>
    </citation>
    <scope>NUCLEOTIDE SEQUENCE [LARGE SCALE GENOMIC DNA]</scope>
    <source>
        <strain evidence="9 10">68-1-5</strain>
    </source>
</reference>
<keyword evidence="7" id="KW-1133">Transmembrane helix</keyword>
<dbReference type="SUPFAM" id="SSF143985">
    <property type="entry name" value="L,D-transpeptidase pre-catalytic domain-like"/>
    <property type="match status" value="1"/>
</dbReference>
<dbReference type="InterPro" id="IPR038063">
    <property type="entry name" value="Transpep_catalytic_dom"/>
</dbReference>
<dbReference type="Proteomes" id="UP000434409">
    <property type="component" value="Unassembled WGS sequence"/>
</dbReference>
<dbReference type="GO" id="GO:0016740">
    <property type="term" value="F:transferase activity"/>
    <property type="evidence" value="ECO:0007669"/>
    <property type="project" value="UniProtKB-KW"/>
</dbReference>
<dbReference type="Gene3D" id="2.40.440.10">
    <property type="entry name" value="L,D-transpeptidase catalytic domain-like"/>
    <property type="match status" value="1"/>
</dbReference>
<sequence length="494" mass="55715">MTRKRKRRNWRREKAIEKSVEKVGKKAKGMSKGLKITLIILGSLLGILCLIYAGFILYFQSHFLFYTKINGNDFSLKNVKQVESFMEKQVEGYALTLEESDGDTEEIRGADISLEYVRGEELNRLVKEQDSLFWIKSLWKHPKITAKVGVSYNESQLEGVIKRLEIMKPENQKPSANAHPEFQVDHFVVAPEVIGTEVNTEQFNKEVREAIDGFRPRLDMVKKGCYILPKYLSDSKEVIQAAKDMNTYLGAQITYDLTPVTEVVDSAVISQWVKVDDNMQASFDEEAVRGYVQSLAEKYDTKGKPRNFTTATGEVVTVEGGSYGWRIDQDAEYDALLADIKNGTVVTREPNYSSRAASHSGNDVGGTYAEVNLTTQMMYYTQNGQVVLESPIVTGNPNLGRNTPQGVYTVAYKTRNAVLRGRKLEDGKYEYESPVQYWIPFNGDIGFHDASWQPTFGGDWYLHNGSRGCINMPTDKAAQLYDLISAGIPVVCHF</sequence>
<keyword evidence="10" id="KW-1185">Reference proteome</keyword>
<feature type="transmembrane region" description="Helical" evidence="7">
    <location>
        <begin position="36"/>
        <end position="59"/>
    </location>
</feature>
<gene>
    <name evidence="9" type="ORF">FYJ34_11150</name>
</gene>
<keyword evidence="7" id="KW-0472">Membrane</keyword>
<keyword evidence="7" id="KW-0812">Transmembrane</keyword>
<dbReference type="Gene3D" id="3.10.20.800">
    <property type="match status" value="1"/>
</dbReference>
<dbReference type="SUPFAM" id="SSF141523">
    <property type="entry name" value="L,D-transpeptidase catalytic domain-like"/>
    <property type="match status" value="1"/>
</dbReference>
<name>A0A6N7V3V7_9FIRM</name>
<dbReference type="InterPro" id="IPR038054">
    <property type="entry name" value="LD_TPept-like_central_sf"/>
</dbReference>
<comment type="caution">
    <text evidence="9">The sequence shown here is derived from an EMBL/GenBank/DDBJ whole genome shotgun (WGS) entry which is preliminary data.</text>
</comment>
<evidence type="ECO:0000256" key="4">
    <source>
        <dbReference type="ARBA" id="ARBA00022984"/>
    </source>
</evidence>
<feature type="domain" description="L,D-TPase catalytic" evidence="8">
    <location>
        <begin position="367"/>
        <end position="493"/>
    </location>
</feature>
<dbReference type="RefSeq" id="WP_154478662.1">
    <property type="nucleotide sequence ID" value="NZ_VULY01000018.1"/>
</dbReference>
<protein>
    <submittedName>
        <fullName evidence="9">L,D-transpeptidase family protein</fullName>
    </submittedName>
</protein>
<evidence type="ECO:0000256" key="2">
    <source>
        <dbReference type="ARBA" id="ARBA00022679"/>
    </source>
</evidence>
<dbReference type="PANTHER" id="PTHR30582:SF33">
    <property type="entry name" value="EXPORTED PROTEIN"/>
    <property type="match status" value="1"/>
</dbReference>
<dbReference type="PROSITE" id="PS52029">
    <property type="entry name" value="LD_TPASE"/>
    <property type="match status" value="1"/>
</dbReference>
<comment type="pathway">
    <text evidence="1 6">Cell wall biogenesis; peptidoglycan biosynthesis.</text>
</comment>
<dbReference type="GO" id="GO:0008360">
    <property type="term" value="P:regulation of cell shape"/>
    <property type="evidence" value="ECO:0007669"/>
    <property type="project" value="UniProtKB-UniRule"/>
</dbReference>
<evidence type="ECO:0000256" key="7">
    <source>
        <dbReference type="SAM" id="Phobius"/>
    </source>
</evidence>
<keyword evidence="3 6" id="KW-0133">Cell shape</keyword>
<evidence type="ECO:0000259" key="8">
    <source>
        <dbReference type="PROSITE" id="PS52029"/>
    </source>
</evidence>
<dbReference type="GO" id="GO:0018104">
    <property type="term" value="P:peptidoglycan-protein cross-linking"/>
    <property type="evidence" value="ECO:0007669"/>
    <property type="project" value="TreeGrafter"/>
</dbReference>
<dbReference type="Pfam" id="PF03734">
    <property type="entry name" value="YkuD"/>
    <property type="match status" value="1"/>
</dbReference>
<evidence type="ECO:0000313" key="10">
    <source>
        <dbReference type="Proteomes" id="UP000434409"/>
    </source>
</evidence>
<dbReference type="GO" id="GO:0071555">
    <property type="term" value="P:cell wall organization"/>
    <property type="evidence" value="ECO:0007669"/>
    <property type="project" value="UniProtKB-UniRule"/>
</dbReference>
<dbReference type="Pfam" id="PF12229">
    <property type="entry name" value="PG_binding_4"/>
    <property type="match status" value="2"/>
</dbReference>
<evidence type="ECO:0000256" key="5">
    <source>
        <dbReference type="ARBA" id="ARBA00023316"/>
    </source>
</evidence>